<accession>C4J7C0</accession>
<proteinExistence type="evidence at transcript level"/>
<reference evidence="1" key="2">
    <citation type="submission" date="2012-06" db="EMBL/GenBank/DDBJ databases">
        <authorList>
            <person name="Yu Y."/>
            <person name="Currie J."/>
            <person name="Lomeli R."/>
            <person name="Angelova A."/>
            <person name="Collura K."/>
            <person name="Wissotski M."/>
            <person name="Campos D."/>
            <person name="Kudrna D."/>
            <person name="Golser W."/>
            <person name="Ashely E."/>
            <person name="Descour A."/>
            <person name="Fernandes J."/>
            <person name="Soderlund C."/>
            <person name="Walbot V."/>
        </authorList>
    </citation>
    <scope>NUCLEOTIDE SEQUENCE</scope>
    <source>
        <strain evidence="1">B73</strain>
    </source>
</reference>
<dbReference type="EMBL" id="BT086717">
    <property type="protein sequence ID" value="ACR37070.1"/>
    <property type="molecule type" value="mRNA"/>
</dbReference>
<name>C4J7C0_MAIZE</name>
<dbReference type="AlphaFoldDB" id="C4J7C0"/>
<organism evidence="1">
    <name type="scientific">Zea mays</name>
    <name type="common">Maize</name>
    <dbReference type="NCBI Taxonomy" id="4577"/>
    <lineage>
        <taxon>Eukaryota</taxon>
        <taxon>Viridiplantae</taxon>
        <taxon>Streptophyta</taxon>
        <taxon>Embryophyta</taxon>
        <taxon>Tracheophyta</taxon>
        <taxon>Spermatophyta</taxon>
        <taxon>Magnoliopsida</taxon>
        <taxon>Liliopsida</taxon>
        <taxon>Poales</taxon>
        <taxon>Poaceae</taxon>
        <taxon>PACMAD clade</taxon>
        <taxon>Panicoideae</taxon>
        <taxon>Andropogonodae</taxon>
        <taxon>Andropogoneae</taxon>
        <taxon>Tripsacinae</taxon>
        <taxon>Zea</taxon>
    </lineage>
</organism>
<sequence>MYIKLQSQLPHMLATSTRPQCSFTCEICH</sequence>
<reference evidence="1" key="1">
    <citation type="journal article" date="2009" name="PLoS Genet.">
        <title>Sequencing, mapping, and analysis of 27,455 maize full-length cDNAs.</title>
        <authorList>
            <person name="Soderlund C."/>
            <person name="Descour A."/>
            <person name="Kudrna D."/>
            <person name="Bomhoff M."/>
            <person name="Boyd L."/>
            <person name="Currie J."/>
            <person name="Angelova A."/>
            <person name="Collura K."/>
            <person name="Wissotski M."/>
            <person name="Ashley E."/>
            <person name="Morrow D."/>
            <person name="Fernandes J."/>
            <person name="Walbot V."/>
            <person name="Yu Y."/>
        </authorList>
    </citation>
    <scope>NUCLEOTIDE SEQUENCE</scope>
    <source>
        <strain evidence="1">B73</strain>
    </source>
</reference>
<protein>
    <submittedName>
        <fullName evidence="1">Uncharacterized protein</fullName>
    </submittedName>
</protein>
<evidence type="ECO:0000313" key="1">
    <source>
        <dbReference type="EMBL" id="ACR37070.1"/>
    </source>
</evidence>